<feature type="transmembrane region" description="Helical" evidence="1">
    <location>
        <begin position="20"/>
        <end position="37"/>
    </location>
</feature>
<comment type="caution">
    <text evidence="2">The sequence shown here is derived from an EMBL/GenBank/DDBJ whole genome shotgun (WGS) entry which is preliminary data.</text>
</comment>
<feature type="transmembrane region" description="Helical" evidence="1">
    <location>
        <begin position="57"/>
        <end position="75"/>
    </location>
</feature>
<feature type="transmembrane region" description="Helical" evidence="1">
    <location>
        <begin position="96"/>
        <end position="122"/>
    </location>
</feature>
<keyword evidence="1" id="KW-0472">Membrane</keyword>
<keyword evidence="1" id="KW-0812">Transmembrane</keyword>
<organism evidence="2 3">
    <name type="scientific">Lactobacillus porci</name>
    <dbReference type="NCBI Taxonomy" id="2012477"/>
    <lineage>
        <taxon>Bacteria</taxon>
        <taxon>Bacillati</taxon>
        <taxon>Bacillota</taxon>
        <taxon>Bacilli</taxon>
        <taxon>Lactobacillales</taxon>
        <taxon>Lactobacillaceae</taxon>
        <taxon>Lactobacillus</taxon>
    </lineage>
</organism>
<dbReference type="Proteomes" id="UP000438120">
    <property type="component" value="Unassembled WGS sequence"/>
</dbReference>
<reference evidence="2 3" key="1">
    <citation type="submission" date="2019-08" db="EMBL/GenBank/DDBJ databases">
        <title>In-depth cultivation of the pig gut microbiome towards novel bacterial diversity and tailored functional studies.</title>
        <authorList>
            <person name="Wylensek D."/>
            <person name="Hitch T.C.A."/>
            <person name="Clavel T."/>
        </authorList>
    </citation>
    <scope>NUCLEOTIDE SEQUENCE [LARGE SCALE GENOMIC DNA]</scope>
    <source>
        <strain evidence="2 3">Bifido-178-WT-2B</strain>
    </source>
</reference>
<evidence type="ECO:0000313" key="2">
    <source>
        <dbReference type="EMBL" id="MST87474.1"/>
    </source>
</evidence>
<feature type="transmembrane region" description="Helical" evidence="1">
    <location>
        <begin position="160"/>
        <end position="179"/>
    </location>
</feature>
<feature type="transmembrane region" description="Helical" evidence="1">
    <location>
        <begin position="128"/>
        <end position="153"/>
    </location>
</feature>
<keyword evidence="3" id="KW-1185">Reference proteome</keyword>
<evidence type="ECO:0000313" key="3">
    <source>
        <dbReference type="Proteomes" id="UP000438120"/>
    </source>
</evidence>
<dbReference type="EMBL" id="VUMX01000020">
    <property type="protein sequence ID" value="MST87474.1"/>
    <property type="molecule type" value="Genomic_DNA"/>
</dbReference>
<gene>
    <name evidence="2" type="ORF">FYJ62_07470</name>
</gene>
<protein>
    <submittedName>
        <fullName evidence="2">Uncharacterized protein</fullName>
    </submittedName>
</protein>
<proteinExistence type="predicted"/>
<name>A0A6A8MFA0_9LACO</name>
<accession>A0A6A8MFA0</accession>
<sequence length="253" mass="28245">MKLILNYFKTFTKVIFSEKLPFLYSVFFPAVLFLINNFSRLGQTTPFSQLLLQTANYVGYIIVSVAINGIGIQLINFRESGFLKTYIMISGGDKKYAVFGLILSEMLFGYVSTLLFGLVLSIFNLKSIILILIFYTITYVIAAIPVFLLAVILSVIATRLNTISTVANIVLFGMLWLSAARTDTHNLFGELLYGLNPVDYVSQVLITGSNLLQNVNVNTLQQLLIVVILFVIFSTIGLLAIPKVRLNSLNMRN</sequence>
<keyword evidence="1" id="KW-1133">Transmembrane helix</keyword>
<evidence type="ECO:0000256" key="1">
    <source>
        <dbReference type="SAM" id="Phobius"/>
    </source>
</evidence>
<feature type="transmembrane region" description="Helical" evidence="1">
    <location>
        <begin position="220"/>
        <end position="241"/>
    </location>
</feature>
<dbReference type="OrthoDB" id="2284943at2"/>
<dbReference type="AlphaFoldDB" id="A0A6A8MFA0"/>
<dbReference type="RefSeq" id="WP_154549081.1">
    <property type="nucleotide sequence ID" value="NZ_VUMX01000020.1"/>
</dbReference>